<evidence type="ECO:0000256" key="1">
    <source>
        <dbReference type="ARBA" id="ARBA00023157"/>
    </source>
</evidence>
<evidence type="ECO:0000313" key="4">
    <source>
        <dbReference type="EMBL" id="CAG2248348.1"/>
    </source>
</evidence>
<feature type="domain" description="SRCR" evidence="3">
    <location>
        <begin position="78"/>
        <end position="105"/>
    </location>
</feature>
<dbReference type="PANTHER" id="PTHR48071">
    <property type="entry name" value="SRCR DOMAIN-CONTAINING PROTEIN"/>
    <property type="match status" value="1"/>
</dbReference>
<comment type="caution">
    <text evidence="4">The sequence shown here is derived from an EMBL/GenBank/DDBJ whole genome shotgun (WGS) entry which is preliminary data.</text>
</comment>
<proteinExistence type="predicted"/>
<keyword evidence="5" id="KW-1185">Reference proteome</keyword>
<dbReference type="OrthoDB" id="536948at2759"/>
<dbReference type="InterPro" id="IPR001190">
    <property type="entry name" value="SRCR"/>
</dbReference>
<dbReference type="PANTHER" id="PTHR48071:SF18">
    <property type="entry name" value="DELETED IN MALIGNANT BRAIN TUMORS 1 PROTEIN-RELATED"/>
    <property type="match status" value="1"/>
</dbReference>
<dbReference type="Gene3D" id="3.10.250.10">
    <property type="entry name" value="SRCR-like domain"/>
    <property type="match status" value="1"/>
</dbReference>
<dbReference type="Proteomes" id="UP000683360">
    <property type="component" value="Unassembled WGS sequence"/>
</dbReference>
<name>A0A8S3V1Y3_MYTED</name>
<dbReference type="PROSITE" id="PS50287">
    <property type="entry name" value="SRCR_2"/>
    <property type="match status" value="1"/>
</dbReference>
<organism evidence="4 5">
    <name type="scientific">Mytilus edulis</name>
    <name type="common">Blue mussel</name>
    <dbReference type="NCBI Taxonomy" id="6550"/>
    <lineage>
        <taxon>Eukaryota</taxon>
        <taxon>Metazoa</taxon>
        <taxon>Spiralia</taxon>
        <taxon>Lophotrochozoa</taxon>
        <taxon>Mollusca</taxon>
        <taxon>Bivalvia</taxon>
        <taxon>Autobranchia</taxon>
        <taxon>Pteriomorphia</taxon>
        <taxon>Mytilida</taxon>
        <taxon>Mytiloidea</taxon>
        <taxon>Mytilidae</taxon>
        <taxon>Mytilinae</taxon>
        <taxon>Mytilus</taxon>
    </lineage>
</organism>
<keyword evidence="1" id="KW-1015">Disulfide bond</keyword>
<evidence type="ECO:0000259" key="3">
    <source>
        <dbReference type="PROSITE" id="PS50287"/>
    </source>
</evidence>
<dbReference type="EMBL" id="CAJPWZ010002933">
    <property type="protein sequence ID" value="CAG2248348.1"/>
    <property type="molecule type" value="Genomic_DNA"/>
</dbReference>
<sequence length="161" mass="17687">MVDGVQYVVQDLKDDASVICRMLGLQADLVHGTAFTNSYFGEGSGTAMLSNLKLNSTANFIGNNKYKGTIQTHIGLDIRLALGQTKGDGRLEIKYDGKWGTVCSETGLRKTQICVQNVGDTLPYLYHLPSLEMHRSAFELITRLSSKHLCELDIFLTNGNA</sequence>
<protein>
    <recommendedName>
        <fullName evidence="3">SRCR domain-containing protein</fullName>
    </recommendedName>
</protein>
<accession>A0A8S3V1Y3</accession>
<dbReference type="InterPro" id="IPR036772">
    <property type="entry name" value="SRCR-like_dom_sf"/>
</dbReference>
<comment type="caution">
    <text evidence="2">Lacks conserved residue(s) required for the propagation of feature annotation.</text>
</comment>
<gene>
    <name evidence="4" type="ORF">MEDL_60192</name>
</gene>
<dbReference type="SUPFAM" id="SSF56487">
    <property type="entry name" value="SRCR-like"/>
    <property type="match status" value="1"/>
</dbReference>
<evidence type="ECO:0000313" key="5">
    <source>
        <dbReference type="Proteomes" id="UP000683360"/>
    </source>
</evidence>
<evidence type="ECO:0000256" key="2">
    <source>
        <dbReference type="PROSITE-ProRule" id="PRU00196"/>
    </source>
</evidence>
<dbReference type="AlphaFoldDB" id="A0A8S3V1Y3"/>
<dbReference type="GO" id="GO:0016020">
    <property type="term" value="C:membrane"/>
    <property type="evidence" value="ECO:0007669"/>
    <property type="project" value="InterPro"/>
</dbReference>
<reference evidence="4" key="1">
    <citation type="submission" date="2021-03" db="EMBL/GenBank/DDBJ databases">
        <authorList>
            <person name="Bekaert M."/>
        </authorList>
    </citation>
    <scope>NUCLEOTIDE SEQUENCE</scope>
</reference>